<organism evidence="5 6">
    <name type="scientific">Paramormyrops kingsleyae</name>
    <dbReference type="NCBI Taxonomy" id="1676925"/>
    <lineage>
        <taxon>Eukaryota</taxon>
        <taxon>Metazoa</taxon>
        <taxon>Chordata</taxon>
        <taxon>Craniata</taxon>
        <taxon>Vertebrata</taxon>
        <taxon>Euteleostomi</taxon>
        <taxon>Actinopterygii</taxon>
        <taxon>Neopterygii</taxon>
        <taxon>Teleostei</taxon>
        <taxon>Osteoglossocephala</taxon>
        <taxon>Osteoglossomorpha</taxon>
        <taxon>Osteoglossiformes</taxon>
        <taxon>Mormyridae</taxon>
        <taxon>Paramormyrops</taxon>
    </lineage>
</organism>
<feature type="compositionally biased region" description="Polar residues" evidence="4">
    <location>
        <begin position="1"/>
        <end position="17"/>
    </location>
</feature>
<evidence type="ECO:0000256" key="2">
    <source>
        <dbReference type="ARBA" id="ARBA00022737"/>
    </source>
</evidence>
<keyword evidence="3" id="KW-0175">Coiled coil</keyword>
<keyword evidence="2" id="KW-0677">Repeat</keyword>
<dbReference type="InterPro" id="IPR003591">
    <property type="entry name" value="Leu-rich_rpt_typical-subtyp"/>
</dbReference>
<dbReference type="InterPro" id="IPR032675">
    <property type="entry name" value="LRR_dom_sf"/>
</dbReference>
<feature type="region of interest" description="Disordered" evidence="4">
    <location>
        <begin position="1"/>
        <end position="61"/>
    </location>
</feature>
<feature type="compositionally biased region" description="Polar residues" evidence="4">
    <location>
        <begin position="409"/>
        <end position="421"/>
    </location>
</feature>
<dbReference type="PANTHER" id="PTHR45973:SF36">
    <property type="entry name" value="CENTRIOLIN"/>
    <property type="match status" value="1"/>
</dbReference>
<evidence type="ECO:0000256" key="3">
    <source>
        <dbReference type="SAM" id="Coils"/>
    </source>
</evidence>
<dbReference type="SMART" id="SM00365">
    <property type="entry name" value="LRR_SD22"/>
    <property type="match status" value="4"/>
</dbReference>
<dbReference type="SMART" id="SM00369">
    <property type="entry name" value="LRR_TYP"/>
    <property type="match status" value="4"/>
</dbReference>
<dbReference type="Gene3D" id="3.80.10.10">
    <property type="entry name" value="Ribonuclease Inhibitor"/>
    <property type="match status" value="2"/>
</dbReference>
<dbReference type="AlphaFoldDB" id="A0A3B3RXR9"/>
<feature type="compositionally biased region" description="Low complexity" evidence="4">
    <location>
        <begin position="18"/>
        <end position="37"/>
    </location>
</feature>
<evidence type="ECO:0008006" key="7">
    <source>
        <dbReference type="Google" id="ProtNLM"/>
    </source>
</evidence>
<reference evidence="5" key="2">
    <citation type="submission" date="2025-09" db="UniProtKB">
        <authorList>
            <consortium name="Ensembl"/>
        </authorList>
    </citation>
    <scope>IDENTIFICATION</scope>
</reference>
<feature type="compositionally biased region" description="Basic and acidic residues" evidence="4">
    <location>
        <begin position="384"/>
        <end position="393"/>
    </location>
</feature>
<protein>
    <recommendedName>
        <fullName evidence="7">Centriolin</fullName>
    </recommendedName>
</protein>
<dbReference type="PANTHER" id="PTHR45973">
    <property type="entry name" value="PROTEIN PHOSPHATASE 1 REGULATORY SUBUNIT SDS22-RELATED"/>
    <property type="match status" value="1"/>
</dbReference>
<dbReference type="Ensembl" id="ENSPKIT00000003931.1">
    <property type="protein sequence ID" value="ENSPKIP00000023252.1"/>
    <property type="gene ID" value="ENSPKIG00000006951.1"/>
</dbReference>
<sequence length="421" mass="48090">MKTGVAQVTTPVSGNMTSGLSSPEPWSPSPSYRPYTPTAHTGLRNPEESDGRGDGGEGKSPGIRYITDSIIRKLTKQENLAFARTLNLSLSKTGGKKFKFIENLDKCEHLQVLNLNHNLIEKIEKLEKLHWLQELHLSHNRIRKIEGLEHMGNLQVLNLANNNIEHIPLWLAKKLRSLQSLNLQHNNISSLHEVAKLKSLKNLTELVVAENPVSNLPHCRLFLVFHLRTLEKLDEMSVSPQEREMATQRFHTEEMERLEQELGCQLAEMEKLRAAQGATAEELKRQEALSRSLQLQSQQQLRSQNQLERELNTKNELLKRKTTELTRACQKQYQLEQELAFQKIDAKFEPLPYYPDQEPEEEQAPGESPYIGKARHKRNIFISEDLKQHRDSTCDVDSGANKPGPQVYSFAQAQGTTNNNY</sequence>
<dbReference type="InterPro" id="IPR050576">
    <property type="entry name" value="Cilia_flagella_integrity"/>
</dbReference>
<keyword evidence="1" id="KW-0433">Leucine-rich repeat</keyword>
<accession>A0A3B3RXR9</accession>
<reference evidence="5" key="1">
    <citation type="submission" date="2025-08" db="UniProtKB">
        <authorList>
            <consortium name="Ensembl"/>
        </authorList>
    </citation>
    <scope>IDENTIFICATION</scope>
</reference>
<evidence type="ECO:0000313" key="6">
    <source>
        <dbReference type="Proteomes" id="UP000261540"/>
    </source>
</evidence>
<feature type="coiled-coil region" evidence="3">
    <location>
        <begin position="255"/>
        <end position="324"/>
    </location>
</feature>
<evidence type="ECO:0000256" key="4">
    <source>
        <dbReference type="SAM" id="MobiDB-lite"/>
    </source>
</evidence>
<dbReference type="Proteomes" id="UP000261540">
    <property type="component" value="Unplaced"/>
</dbReference>
<feature type="region of interest" description="Disordered" evidence="4">
    <location>
        <begin position="351"/>
        <end position="421"/>
    </location>
</feature>
<dbReference type="GeneTree" id="ENSGT00940000155434"/>
<dbReference type="Pfam" id="PF14580">
    <property type="entry name" value="LRR_9"/>
    <property type="match status" value="1"/>
</dbReference>
<evidence type="ECO:0000313" key="5">
    <source>
        <dbReference type="Ensembl" id="ENSPKIP00000023252.1"/>
    </source>
</evidence>
<name>A0A3B3RXR9_9TELE</name>
<dbReference type="STRING" id="1676925.ENSPKIP00000023252"/>
<feature type="compositionally biased region" description="Basic and acidic residues" evidence="4">
    <location>
        <begin position="45"/>
        <end position="57"/>
    </location>
</feature>
<dbReference type="PROSITE" id="PS51450">
    <property type="entry name" value="LRR"/>
    <property type="match status" value="4"/>
</dbReference>
<dbReference type="SUPFAM" id="SSF52075">
    <property type="entry name" value="Outer arm dynein light chain 1"/>
    <property type="match status" value="1"/>
</dbReference>
<proteinExistence type="predicted"/>
<dbReference type="InterPro" id="IPR001611">
    <property type="entry name" value="Leu-rich_rpt"/>
</dbReference>
<keyword evidence="6" id="KW-1185">Reference proteome</keyword>
<evidence type="ECO:0000256" key="1">
    <source>
        <dbReference type="ARBA" id="ARBA00022614"/>
    </source>
</evidence>